<dbReference type="InterPro" id="IPR015424">
    <property type="entry name" value="PyrdxlP-dep_Trfase"/>
</dbReference>
<organism evidence="11 12">
    <name type="scientific">Clostridium fungisolvens</name>
    <dbReference type="NCBI Taxonomy" id="1604897"/>
    <lineage>
        <taxon>Bacteria</taxon>
        <taxon>Bacillati</taxon>
        <taxon>Bacillota</taxon>
        <taxon>Clostridia</taxon>
        <taxon>Eubacteriales</taxon>
        <taxon>Clostridiaceae</taxon>
        <taxon>Clostridium</taxon>
    </lineage>
</organism>
<keyword evidence="4 9" id="KW-0032">Aminotransferase</keyword>
<comment type="catalytic activity">
    <reaction evidence="9">
        <text>L-histidinol phosphate + 2-oxoglutarate = 3-(imidazol-4-yl)-2-oxopropyl phosphate + L-glutamate</text>
        <dbReference type="Rhea" id="RHEA:23744"/>
        <dbReference type="ChEBI" id="CHEBI:16810"/>
        <dbReference type="ChEBI" id="CHEBI:29985"/>
        <dbReference type="ChEBI" id="CHEBI:57766"/>
        <dbReference type="ChEBI" id="CHEBI:57980"/>
        <dbReference type="EC" id="2.6.1.9"/>
    </reaction>
</comment>
<proteinExistence type="inferred from homology"/>
<dbReference type="GO" id="GO:0030170">
    <property type="term" value="F:pyridoxal phosphate binding"/>
    <property type="evidence" value="ECO:0007669"/>
    <property type="project" value="InterPro"/>
</dbReference>
<evidence type="ECO:0000256" key="1">
    <source>
        <dbReference type="ARBA" id="ARBA00001933"/>
    </source>
</evidence>
<accession>A0A6V8SBS5</accession>
<dbReference type="InterPro" id="IPR004839">
    <property type="entry name" value="Aminotransferase_I/II_large"/>
</dbReference>
<dbReference type="Gene3D" id="3.40.640.10">
    <property type="entry name" value="Type I PLP-dependent aspartate aminotransferase-like (Major domain)"/>
    <property type="match status" value="1"/>
</dbReference>
<comment type="similarity">
    <text evidence="2 9">Belongs to the class-II pyridoxal-phosphate-dependent aminotransferase family. Histidinol-phosphate aminotransferase subfamily.</text>
</comment>
<feature type="modified residue" description="N6-(pyridoxal phosphate)lysine" evidence="9">
    <location>
        <position position="212"/>
    </location>
</feature>
<evidence type="ECO:0000256" key="4">
    <source>
        <dbReference type="ARBA" id="ARBA00022576"/>
    </source>
</evidence>
<evidence type="ECO:0000313" key="12">
    <source>
        <dbReference type="Proteomes" id="UP000580568"/>
    </source>
</evidence>
<dbReference type="HAMAP" id="MF_01023">
    <property type="entry name" value="HisC_aminotrans_2"/>
    <property type="match status" value="1"/>
</dbReference>
<keyword evidence="8 9" id="KW-0368">Histidine biosynthesis</keyword>
<keyword evidence="5 9" id="KW-0028">Amino-acid biosynthesis</keyword>
<sequence length="354" mass="40505">MNSLFRKDLSDFKPYEAEVNNCKVILNANESFINIEKQLEDEIISVIKDIEINRYPDPTGEKLRKIYGSYSGTDKEKIMIGNGSDELISIICNTFVNSGDKIVKLNPDFSMYKIYGVLHGAEVLEYDLKEDFTLDIDDFIDFINYEKPKVVFVSVPNNPTGGIVKKEDILKLIKSVNSIVVIDEAYFEFYGNTVIDEIDNYDNLIILRTASKIGLAALRLGFLITNSTLLMELYKVKPPYNVNSITQEIGALIYENKQVIEDNISRILREKSSLQISLLSLSERINFKLYPSGTNFILIEIYEAKELYEYLKNNGVSVRFFGKGRLENCIRITVGNRDENRLLLEAINKFLGDR</sequence>
<dbReference type="InterPro" id="IPR015421">
    <property type="entry name" value="PyrdxlP-dep_Trfase_major"/>
</dbReference>
<evidence type="ECO:0000256" key="8">
    <source>
        <dbReference type="ARBA" id="ARBA00023102"/>
    </source>
</evidence>
<evidence type="ECO:0000259" key="10">
    <source>
        <dbReference type="Pfam" id="PF00155"/>
    </source>
</evidence>
<dbReference type="InterPro" id="IPR005861">
    <property type="entry name" value="HisP_aminotrans"/>
</dbReference>
<comment type="cofactor">
    <cofactor evidence="1 9">
        <name>pyridoxal 5'-phosphate</name>
        <dbReference type="ChEBI" id="CHEBI:597326"/>
    </cofactor>
</comment>
<dbReference type="AlphaFoldDB" id="A0A6V8SBS5"/>
<dbReference type="Pfam" id="PF00155">
    <property type="entry name" value="Aminotran_1_2"/>
    <property type="match status" value="1"/>
</dbReference>
<keyword evidence="6 9" id="KW-0808">Transferase</keyword>
<comment type="pathway">
    <text evidence="9">Amino-acid biosynthesis; L-histidine biosynthesis; L-histidine from 5-phospho-alpha-D-ribose 1-diphosphate: step 7/9.</text>
</comment>
<dbReference type="UniPathway" id="UPA00031">
    <property type="reaction ID" value="UER00012"/>
</dbReference>
<evidence type="ECO:0000256" key="7">
    <source>
        <dbReference type="ARBA" id="ARBA00022898"/>
    </source>
</evidence>
<gene>
    <name evidence="9" type="primary">hisC</name>
    <name evidence="11" type="ORF">bsdtw1_00059</name>
</gene>
<dbReference type="SUPFAM" id="SSF53383">
    <property type="entry name" value="PLP-dependent transferases"/>
    <property type="match status" value="1"/>
</dbReference>
<evidence type="ECO:0000256" key="5">
    <source>
        <dbReference type="ARBA" id="ARBA00022605"/>
    </source>
</evidence>
<dbReference type="Gene3D" id="3.90.1150.10">
    <property type="entry name" value="Aspartate Aminotransferase, domain 1"/>
    <property type="match status" value="1"/>
</dbReference>
<reference evidence="11 12" key="1">
    <citation type="submission" date="2020-07" db="EMBL/GenBank/DDBJ databases">
        <title>A new beta-1,3-glucan-decomposing anaerobic bacterium isolated from anoxic soil subjected to biological soil disinfestation.</title>
        <authorList>
            <person name="Ueki A."/>
            <person name="Tonouchi A."/>
        </authorList>
    </citation>
    <scope>NUCLEOTIDE SEQUENCE [LARGE SCALE GENOMIC DNA]</scope>
    <source>
        <strain evidence="11 12">TW1</strain>
    </source>
</reference>
<evidence type="ECO:0000313" key="11">
    <source>
        <dbReference type="EMBL" id="GFP74022.1"/>
    </source>
</evidence>
<comment type="subunit">
    <text evidence="3 9">Homodimer.</text>
</comment>
<dbReference type="EMBL" id="BLZR01000001">
    <property type="protein sequence ID" value="GFP74022.1"/>
    <property type="molecule type" value="Genomic_DNA"/>
</dbReference>
<dbReference type="NCBIfam" id="TIGR01141">
    <property type="entry name" value="hisC"/>
    <property type="match status" value="1"/>
</dbReference>
<dbReference type="InterPro" id="IPR015422">
    <property type="entry name" value="PyrdxlP-dep_Trfase_small"/>
</dbReference>
<dbReference type="GO" id="GO:0004400">
    <property type="term" value="F:histidinol-phosphate transaminase activity"/>
    <property type="evidence" value="ECO:0007669"/>
    <property type="project" value="UniProtKB-UniRule"/>
</dbReference>
<dbReference type="PANTHER" id="PTHR42885">
    <property type="entry name" value="HISTIDINOL-PHOSPHATE AMINOTRANSFERASE-RELATED"/>
    <property type="match status" value="1"/>
</dbReference>
<keyword evidence="7 9" id="KW-0663">Pyridoxal phosphate</keyword>
<evidence type="ECO:0000256" key="9">
    <source>
        <dbReference type="HAMAP-Rule" id="MF_01023"/>
    </source>
</evidence>
<keyword evidence="12" id="KW-1185">Reference proteome</keyword>
<dbReference type="Proteomes" id="UP000580568">
    <property type="component" value="Unassembled WGS sequence"/>
</dbReference>
<dbReference type="CDD" id="cd00609">
    <property type="entry name" value="AAT_like"/>
    <property type="match status" value="1"/>
</dbReference>
<protein>
    <recommendedName>
        <fullName evidence="9">Histidinol-phosphate aminotransferase</fullName>
        <ecNumber evidence="9">2.6.1.9</ecNumber>
    </recommendedName>
    <alternativeName>
        <fullName evidence="9">Imidazole acetol-phosphate transaminase</fullName>
    </alternativeName>
</protein>
<evidence type="ECO:0000256" key="2">
    <source>
        <dbReference type="ARBA" id="ARBA00007970"/>
    </source>
</evidence>
<dbReference type="GO" id="GO:0000105">
    <property type="term" value="P:L-histidine biosynthetic process"/>
    <property type="evidence" value="ECO:0007669"/>
    <property type="project" value="UniProtKB-UniRule"/>
</dbReference>
<feature type="domain" description="Aminotransferase class I/classII large" evidence="10">
    <location>
        <begin position="48"/>
        <end position="347"/>
    </location>
</feature>
<dbReference type="EC" id="2.6.1.9" evidence="9"/>
<comment type="caution">
    <text evidence="11">The sequence shown here is derived from an EMBL/GenBank/DDBJ whole genome shotgun (WGS) entry which is preliminary data.</text>
</comment>
<dbReference type="PANTHER" id="PTHR42885:SF2">
    <property type="entry name" value="HISTIDINOL-PHOSPHATE AMINOTRANSFERASE"/>
    <property type="match status" value="1"/>
</dbReference>
<evidence type="ECO:0000256" key="6">
    <source>
        <dbReference type="ARBA" id="ARBA00022679"/>
    </source>
</evidence>
<name>A0A6V8SBS5_9CLOT</name>
<dbReference type="RefSeq" id="WP_183275613.1">
    <property type="nucleotide sequence ID" value="NZ_BLZR01000001.1"/>
</dbReference>
<evidence type="ECO:0000256" key="3">
    <source>
        <dbReference type="ARBA" id="ARBA00011738"/>
    </source>
</evidence>